<dbReference type="EMBL" id="JACHOB010000001">
    <property type="protein sequence ID" value="MBB4658268.1"/>
    <property type="molecule type" value="Genomic_DNA"/>
</dbReference>
<dbReference type="GO" id="GO:0008381">
    <property type="term" value="F:mechanosensitive monoatomic ion channel activity"/>
    <property type="evidence" value="ECO:0007669"/>
    <property type="project" value="UniProtKB-UniRule"/>
</dbReference>
<dbReference type="InterPro" id="IPR001185">
    <property type="entry name" value="MS_channel"/>
</dbReference>
<organism evidence="11 12">
    <name type="scientific">Parvularcula dongshanensis</name>
    <dbReference type="NCBI Taxonomy" id="1173995"/>
    <lineage>
        <taxon>Bacteria</taxon>
        <taxon>Pseudomonadati</taxon>
        <taxon>Pseudomonadota</taxon>
        <taxon>Alphaproteobacteria</taxon>
        <taxon>Parvularculales</taxon>
        <taxon>Parvularculaceae</taxon>
        <taxon>Parvularcula</taxon>
    </lineage>
</organism>
<dbReference type="Pfam" id="PF01741">
    <property type="entry name" value="MscL"/>
    <property type="match status" value="1"/>
</dbReference>
<dbReference type="NCBIfam" id="NF010557">
    <property type="entry name" value="PRK13952.1"/>
    <property type="match status" value="1"/>
</dbReference>
<proteinExistence type="inferred from homology"/>
<keyword evidence="3 10" id="KW-0813">Transport</keyword>
<keyword evidence="12" id="KW-1185">Reference proteome</keyword>
<dbReference type="AlphaFoldDB" id="A0A840I248"/>
<sequence length="145" mass="15574">MGMIQEFKEFAVKGNVVDLAVGVIIGGAFGTIVKSLVDDIIMPPIGWLTGGVDFSDLYVNLKPDSTFTSLDAAREAGEPVIAYGLFLNNLIAFLIVAWAVFIIVKAMNSLQRKAESEAPADAPVEPPKDILLLEEIRDAIRAKGV</sequence>
<keyword evidence="7 10" id="KW-0406">Ion transport</keyword>
<comment type="caution">
    <text evidence="11">The sequence shown here is derived from an EMBL/GenBank/DDBJ whole genome shotgun (WGS) entry which is preliminary data.</text>
</comment>
<dbReference type="NCBIfam" id="NF001843">
    <property type="entry name" value="PRK00567.1-4"/>
    <property type="match status" value="1"/>
</dbReference>
<evidence type="ECO:0000313" key="12">
    <source>
        <dbReference type="Proteomes" id="UP000563524"/>
    </source>
</evidence>
<gene>
    <name evidence="10" type="primary">mscL</name>
    <name evidence="11" type="ORF">GGQ59_000768</name>
</gene>
<feature type="transmembrane region" description="Helical" evidence="10">
    <location>
        <begin position="12"/>
        <end position="33"/>
    </location>
</feature>
<evidence type="ECO:0000256" key="5">
    <source>
        <dbReference type="ARBA" id="ARBA00022692"/>
    </source>
</evidence>
<keyword evidence="9 10" id="KW-0407">Ion channel</keyword>
<dbReference type="HAMAP" id="MF_00115">
    <property type="entry name" value="MscL"/>
    <property type="match status" value="1"/>
</dbReference>
<protein>
    <recommendedName>
        <fullName evidence="10">Large-conductance mechanosensitive channel</fullName>
    </recommendedName>
</protein>
<dbReference type="Gene3D" id="1.10.1200.120">
    <property type="entry name" value="Large-conductance mechanosensitive channel, MscL, domain 1"/>
    <property type="match status" value="1"/>
</dbReference>
<feature type="transmembrane region" description="Helical" evidence="10">
    <location>
        <begin position="80"/>
        <end position="104"/>
    </location>
</feature>
<evidence type="ECO:0000256" key="3">
    <source>
        <dbReference type="ARBA" id="ARBA00022448"/>
    </source>
</evidence>
<evidence type="ECO:0000256" key="1">
    <source>
        <dbReference type="ARBA" id="ARBA00004651"/>
    </source>
</evidence>
<dbReference type="PRINTS" id="PR01264">
    <property type="entry name" value="MECHCHANNEL"/>
</dbReference>
<dbReference type="PANTHER" id="PTHR30266:SF2">
    <property type="entry name" value="LARGE-CONDUCTANCE MECHANOSENSITIVE CHANNEL"/>
    <property type="match status" value="1"/>
</dbReference>
<dbReference type="NCBIfam" id="TIGR00220">
    <property type="entry name" value="mscL"/>
    <property type="match status" value="1"/>
</dbReference>
<reference evidence="11 12" key="1">
    <citation type="submission" date="2020-08" db="EMBL/GenBank/DDBJ databases">
        <title>Genomic Encyclopedia of Type Strains, Phase IV (KMG-IV): sequencing the most valuable type-strain genomes for metagenomic binning, comparative biology and taxonomic classification.</title>
        <authorList>
            <person name="Goeker M."/>
        </authorList>
    </citation>
    <scope>NUCLEOTIDE SEQUENCE [LARGE SCALE GENOMIC DNA]</scope>
    <source>
        <strain evidence="11 12">DSM 102850</strain>
    </source>
</reference>
<name>A0A840I248_9PROT</name>
<dbReference type="Proteomes" id="UP000563524">
    <property type="component" value="Unassembled WGS sequence"/>
</dbReference>
<evidence type="ECO:0000256" key="10">
    <source>
        <dbReference type="HAMAP-Rule" id="MF_00115"/>
    </source>
</evidence>
<dbReference type="GO" id="GO:0005886">
    <property type="term" value="C:plasma membrane"/>
    <property type="evidence" value="ECO:0007669"/>
    <property type="project" value="UniProtKB-SubCell"/>
</dbReference>
<dbReference type="InterPro" id="IPR036019">
    <property type="entry name" value="MscL_channel"/>
</dbReference>
<keyword evidence="8 10" id="KW-0472">Membrane</keyword>
<keyword evidence="5 10" id="KW-0812">Transmembrane</keyword>
<evidence type="ECO:0000256" key="9">
    <source>
        <dbReference type="ARBA" id="ARBA00023303"/>
    </source>
</evidence>
<evidence type="ECO:0000256" key="8">
    <source>
        <dbReference type="ARBA" id="ARBA00023136"/>
    </source>
</evidence>
<dbReference type="InterPro" id="IPR037673">
    <property type="entry name" value="MSC/AndL"/>
</dbReference>
<evidence type="ECO:0000256" key="2">
    <source>
        <dbReference type="ARBA" id="ARBA00007254"/>
    </source>
</evidence>
<accession>A0A840I248</accession>
<dbReference type="PROSITE" id="PS01327">
    <property type="entry name" value="MSCL"/>
    <property type="match status" value="1"/>
</dbReference>
<keyword evidence="6 10" id="KW-1133">Transmembrane helix</keyword>
<evidence type="ECO:0000256" key="7">
    <source>
        <dbReference type="ARBA" id="ARBA00023065"/>
    </source>
</evidence>
<evidence type="ECO:0000256" key="6">
    <source>
        <dbReference type="ARBA" id="ARBA00022989"/>
    </source>
</evidence>
<comment type="similarity">
    <text evidence="2 10">Belongs to the MscL family.</text>
</comment>
<comment type="subunit">
    <text evidence="10">Homopentamer.</text>
</comment>
<dbReference type="RefSeq" id="WP_221400852.1">
    <property type="nucleotide sequence ID" value="NZ_JACHOB010000001.1"/>
</dbReference>
<dbReference type="SUPFAM" id="SSF81330">
    <property type="entry name" value="Gated mechanosensitive channel"/>
    <property type="match status" value="1"/>
</dbReference>
<dbReference type="InterPro" id="IPR019823">
    <property type="entry name" value="Mechanosensitive_channel_CS"/>
</dbReference>
<keyword evidence="10" id="KW-0997">Cell inner membrane</keyword>
<evidence type="ECO:0000256" key="4">
    <source>
        <dbReference type="ARBA" id="ARBA00022475"/>
    </source>
</evidence>
<keyword evidence="4 10" id="KW-1003">Cell membrane</keyword>
<evidence type="ECO:0000313" key="11">
    <source>
        <dbReference type="EMBL" id="MBB4658268.1"/>
    </source>
</evidence>
<comment type="subcellular location">
    <subcellularLocation>
        <location evidence="10">Cell inner membrane</location>
        <topology evidence="10">Multi-pass membrane protein</topology>
    </subcellularLocation>
    <subcellularLocation>
        <location evidence="1">Cell membrane</location>
        <topology evidence="1">Multi-pass membrane protein</topology>
    </subcellularLocation>
</comment>
<dbReference type="PANTHER" id="PTHR30266">
    <property type="entry name" value="MECHANOSENSITIVE CHANNEL MSCL"/>
    <property type="match status" value="1"/>
</dbReference>
<comment type="function">
    <text evidence="10">Channel that opens in response to stretch forces in the membrane lipid bilayer. May participate in the regulation of osmotic pressure changes within the cell.</text>
</comment>